<feature type="compositionally biased region" description="Low complexity" evidence="2">
    <location>
        <begin position="717"/>
        <end position="728"/>
    </location>
</feature>
<feature type="compositionally biased region" description="Polar residues" evidence="2">
    <location>
        <begin position="486"/>
        <end position="502"/>
    </location>
</feature>
<dbReference type="GO" id="GO:0030490">
    <property type="term" value="P:maturation of SSU-rRNA"/>
    <property type="evidence" value="ECO:0007669"/>
    <property type="project" value="TreeGrafter"/>
</dbReference>
<dbReference type="GO" id="GO:0030686">
    <property type="term" value="C:90S preribosome"/>
    <property type="evidence" value="ECO:0007669"/>
    <property type="project" value="TreeGrafter"/>
</dbReference>
<sequence>MPKRKRSDHSPSPSATALPQDISKQRKLGSQRLRTAQKDLSAALRLAASFERQKHGRRVKTARENNDRNALDKLSKEQTILKDLNLDKCATEHLKRTIGRVKTLREAAGLPKEWNPANAEGMVKVKEDNAVLNVKARLFKVEAVRNVVDEVVDELKEIVGAKAKIQPVKEERAKGKKARVEQEEDVSGEESDEDDMDGFGGFNARIAAPSSAEEDNSDDSLSEDNRPPSIIDSEREYEIGDEESSDEDKPESGSEIAISPDAIAASGDMDSDFSDGSEMDVKPTKTPKSKTKAKSEPENVNESHFVPALTHAAYFSGSESEASDLDAELAPKKNRKGQRARQKIWEKKYGDKAKHVAKEDRNKGWDAKRGAVDSKDWRGGNGSRSGARGGGGRGPQLSGENAQPVTKKVTKRDDVGTLHPSWAAAKAAKDKKINVQPQVITMAKLSAEHFASQQTTAASASVCTHPSRIPVWKPRLADSRRAPNPSALSTQPFVSSTPQQRPRMTGTMDTLRRSMRNDRRRLWTEPRLTGGTRCQPAKAGQRLTKPVAARQVFAQMKSDRYSEKVAKKEVARPTTVKPAVGSRNARFNAKEAKKPATVNSRAASKPITKKKKEEEGRSVVAKYQPRVAGLKQTLGIHCYCLWLKKQARVVALKHNHFRSQSGSPRSRIPLLTKTGSTSERSLTPTDSAVAMGSLPSSPTKTAPEAFNDGGVSYTPPGSISGGSEEVVSYTPPKSPSIIPPGSPSDGVLGGEEMCGDNTSCTPPGSPSDVFYTPPTSPVSRPDSPTPSRDRQDPSVVFTPTPIKPHSRKTVHWDTEATEHEVEYHLVEDSPTALKSLIRDYEADKAFGGRKILEFVEDSNGDLKGTTFTKRFISRFQSVRAYVERTADDFPTVELQRCYGNEDFRIRIGQATDVKLEDLGKLLDREDMVVTYGHITFQCPWVPAVIYDENEVDHGKPRDLQFPCVIPFAEEEDNEEEVKGEAVDLLAKWIDSEDEDILDDLDQDAFDTDIASAVTGYVCLSEIYAEVEDDSRFCHALESAHRDFEHCEEF</sequence>
<keyword evidence="1" id="KW-0175">Coiled coil</keyword>
<dbReference type="AlphaFoldDB" id="A0A9P9DI66"/>
<dbReference type="Proteomes" id="UP000700596">
    <property type="component" value="Unassembled WGS sequence"/>
</dbReference>
<feature type="compositionally biased region" description="Basic and acidic residues" evidence="2">
    <location>
        <begin position="343"/>
        <end position="378"/>
    </location>
</feature>
<feature type="compositionally biased region" description="Acidic residues" evidence="2">
    <location>
        <begin position="239"/>
        <end position="249"/>
    </location>
</feature>
<feature type="domain" description="Bud22" evidence="3">
    <location>
        <begin position="35"/>
        <end position="438"/>
    </location>
</feature>
<evidence type="ECO:0000256" key="2">
    <source>
        <dbReference type="SAM" id="MobiDB-lite"/>
    </source>
</evidence>
<protein>
    <submittedName>
        <fullName evidence="4">BUD22-domain-containing protein</fullName>
    </submittedName>
</protein>
<evidence type="ECO:0000256" key="1">
    <source>
        <dbReference type="ARBA" id="ARBA00023054"/>
    </source>
</evidence>
<name>A0A9P9DI66_9PLEO</name>
<evidence type="ECO:0000313" key="5">
    <source>
        <dbReference type="Proteomes" id="UP000700596"/>
    </source>
</evidence>
<feature type="region of interest" description="Disordered" evidence="2">
    <location>
        <begin position="317"/>
        <end position="417"/>
    </location>
</feature>
<dbReference type="EMBL" id="JAGMWT010000011">
    <property type="protein sequence ID" value="KAH7119649.1"/>
    <property type="molecule type" value="Genomic_DNA"/>
</dbReference>
<dbReference type="PANTHER" id="PTHR23325:SF1">
    <property type="entry name" value="SERUM RESPONSE FACTOR-BINDING PROTEIN 1"/>
    <property type="match status" value="1"/>
</dbReference>
<accession>A0A9P9DI66</accession>
<feature type="compositionally biased region" description="Acidic residues" evidence="2">
    <location>
        <begin position="182"/>
        <end position="197"/>
    </location>
</feature>
<feature type="compositionally biased region" description="Acidic residues" evidence="2">
    <location>
        <begin position="212"/>
        <end position="222"/>
    </location>
</feature>
<evidence type="ECO:0000259" key="3">
    <source>
        <dbReference type="Pfam" id="PF09073"/>
    </source>
</evidence>
<feature type="compositionally biased region" description="Pro residues" evidence="2">
    <location>
        <begin position="732"/>
        <end position="742"/>
    </location>
</feature>
<organism evidence="4 5">
    <name type="scientific">Dendryphion nanum</name>
    <dbReference type="NCBI Taxonomy" id="256645"/>
    <lineage>
        <taxon>Eukaryota</taxon>
        <taxon>Fungi</taxon>
        <taxon>Dikarya</taxon>
        <taxon>Ascomycota</taxon>
        <taxon>Pezizomycotina</taxon>
        <taxon>Dothideomycetes</taxon>
        <taxon>Pleosporomycetidae</taxon>
        <taxon>Pleosporales</taxon>
        <taxon>Torulaceae</taxon>
        <taxon>Dendryphion</taxon>
    </lineage>
</organism>
<comment type="caution">
    <text evidence="4">The sequence shown here is derived from an EMBL/GenBank/DDBJ whole genome shotgun (WGS) entry which is preliminary data.</text>
</comment>
<evidence type="ECO:0000313" key="4">
    <source>
        <dbReference type="EMBL" id="KAH7119649.1"/>
    </source>
</evidence>
<dbReference type="Pfam" id="PF09073">
    <property type="entry name" value="BUD22"/>
    <property type="match status" value="1"/>
</dbReference>
<dbReference type="OrthoDB" id="3364872at2759"/>
<feature type="region of interest" description="Disordered" evidence="2">
    <location>
        <begin position="478"/>
        <end position="506"/>
    </location>
</feature>
<feature type="compositionally biased region" description="Acidic residues" evidence="2">
    <location>
        <begin position="269"/>
        <end position="278"/>
    </location>
</feature>
<dbReference type="InterPro" id="IPR015158">
    <property type="entry name" value="Bud22_dom"/>
</dbReference>
<dbReference type="PANTHER" id="PTHR23325">
    <property type="entry name" value="SERUM RESPONSE FACTOR-BINDING"/>
    <property type="match status" value="1"/>
</dbReference>
<feature type="compositionally biased region" description="Basic and acidic residues" evidence="2">
    <location>
        <begin position="169"/>
        <end position="181"/>
    </location>
</feature>
<feature type="region of interest" description="Disordered" evidence="2">
    <location>
        <begin position="1"/>
        <end position="36"/>
    </location>
</feature>
<feature type="region of interest" description="Disordered" evidence="2">
    <location>
        <begin position="656"/>
        <end position="811"/>
    </location>
</feature>
<proteinExistence type="predicted"/>
<feature type="compositionally biased region" description="Basic residues" evidence="2">
    <location>
        <begin position="332"/>
        <end position="342"/>
    </location>
</feature>
<feature type="region of interest" description="Disordered" evidence="2">
    <location>
        <begin position="169"/>
        <end position="305"/>
    </location>
</feature>
<dbReference type="GO" id="GO:0005634">
    <property type="term" value="C:nucleus"/>
    <property type="evidence" value="ECO:0007669"/>
    <property type="project" value="TreeGrafter"/>
</dbReference>
<feature type="region of interest" description="Disordered" evidence="2">
    <location>
        <begin position="588"/>
        <end position="619"/>
    </location>
</feature>
<reference evidence="4" key="1">
    <citation type="journal article" date="2021" name="Nat. Commun.">
        <title>Genetic determinants of endophytism in the Arabidopsis root mycobiome.</title>
        <authorList>
            <person name="Mesny F."/>
            <person name="Miyauchi S."/>
            <person name="Thiergart T."/>
            <person name="Pickel B."/>
            <person name="Atanasova L."/>
            <person name="Karlsson M."/>
            <person name="Huettel B."/>
            <person name="Barry K.W."/>
            <person name="Haridas S."/>
            <person name="Chen C."/>
            <person name="Bauer D."/>
            <person name="Andreopoulos W."/>
            <person name="Pangilinan J."/>
            <person name="LaButti K."/>
            <person name="Riley R."/>
            <person name="Lipzen A."/>
            <person name="Clum A."/>
            <person name="Drula E."/>
            <person name="Henrissat B."/>
            <person name="Kohler A."/>
            <person name="Grigoriev I.V."/>
            <person name="Martin F.M."/>
            <person name="Hacquard S."/>
        </authorList>
    </citation>
    <scope>NUCLEOTIDE SEQUENCE</scope>
    <source>
        <strain evidence="4">MPI-CAGE-CH-0243</strain>
    </source>
</reference>
<feature type="compositionally biased region" description="Gly residues" evidence="2">
    <location>
        <begin position="379"/>
        <end position="394"/>
    </location>
</feature>
<keyword evidence="5" id="KW-1185">Reference proteome</keyword>
<gene>
    <name evidence="4" type="ORF">B0J11DRAFT_616734</name>
</gene>
<dbReference type="InterPro" id="IPR037393">
    <property type="entry name" value="Bud22/SRFB1"/>
</dbReference>
<feature type="compositionally biased region" description="Polar residues" evidence="2">
    <location>
        <begin position="673"/>
        <end position="686"/>
    </location>
</feature>